<evidence type="ECO:0000313" key="2">
    <source>
        <dbReference type="Proteomes" id="UP001519307"/>
    </source>
</evidence>
<comment type="caution">
    <text evidence="1">The sequence shown here is derived from an EMBL/GenBank/DDBJ whole genome shotgun (WGS) entry which is preliminary data.</text>
</comment>
<dbReference type="Proteomes" id="UP001519307">
    <property type="component" value="Unassembled WGS sequence"/>
</dbReference>
<evidence type="ECO:0000313" key="1">
    <source>
        <dbReference type="EMBL" id="MBP2033471.1"/>
    </source>
</evidence>
<dbReference type="RefSeq" id="WP_209702638.1">
    <property type="nucleotide sequence ID" value="NZ_JAGGLM010000015.1"/>
</dbReference>
<keyword evidence="2" id="KW-1185">Reference proteome</keyword>
<dbReference type="EMBL" id="JAGGLM010000015">
    <property type="protein sequence ID" value="MBP2033471.1"/>
    <property type="molecule type" value="Genomic_DNA"/>
</dbReference>
<protein>
    <submittedName>
        <fullName evidence="1">Uncharacterized protein</fullName>
    </submittedName>
</protein>
<name>A0ABS4KVN9_9CLOT</name>
<organism evidence="1 2">
    <name type="scientific">Clostridium algifaecis</name>
    <dbReference type="NCBI Taxonomy" id="1472040"/>
    <lineage>
        <taxon>Bacteria</taxon>
        <taxon>Bacillati</taxon>
        <taxon>Bacillota</taxon>
        <taxon>Clostridia</taxon>
        <taxon>Eubacteriales</taxon>
        <taxon>Clostridiaceae</taxon>
        <taxon>Clostridium</taxon>
    </lineage>
</organism>
<accession>A0ABS4KVN9</accession>
<reference evidence="1 2" key="1">
    <citation type="submission" date="2021-03" db="EMBL/GenBank/DDBJ databases">
        <title>Genomic Encyclopedia of Type Strains, Phase IV (KMG-IV): sequencing the most valuable type-strain genomes for metagenomic binning, comparative biology and taxonomic classification.</title>
        <authorList>
            <person name="Goeker M."/>
        </authorList>
    </citation>
    <scope>NUCLEOTIDE SEQUENCE [LARGE SCALE GENOMIC DNA]</scope>
    <source>
        <strain evidence="1 2">DSM 28783</strain>
    </source>
</reference>
<proteinExistence type="predicted"/>
<sequence>MSGNVSRKYKQYRLMQERRDLFGDVSAKDDFGRVDLVAFGASKGRVITSSSKLSLGKMSVKKDRRNMQAL</sequence>
<gene>
    <name evidence="1" type="ORF">J2Z42_002174</name>
</gene>